<dbReference type="InterPro" id="IPR013783">
    <property type="entry name" value="Ig-like_fold"/>
</dbReference>
<evidence type="ECO:0000256" key="2">
    <source>
        <dbReference type="SAM" id="Phobius"/>
    </source>
</evidence>
<gene>
    <name evidence="3" type="ORF">C8E83_0224</name>
</gene>
<dbReference type="InterPro" id="IPR047900">
    <property type="entry name" value="Choice_anch_G"/>
</dbReference>
<comment type="caution">
    <text evidence="3">The sequence shown here is derived from an EMBL/GenBank/DDBJ whole genome shotgun (WGS) entry which is preliminary data.</text>
</comment>
<keyword evidence="4" id="KW-1185">Reference proteome</keyword>
<dbReference type="Gene3D" id="2.60.40.10">
    <property type="entry name" value="Immunoglobulins"/>
    <property type="match status" value="20"/>
</dbReference>
<proteinExistence type="predicted"/>
<accession>A0A495IDQ4</accession>
<sequence>MLHSRSRTHTRPAGLFTGRRSLLSIAASLVVGGVIASMTVLPAQAAAGDVSEGEGVLLSGSGIVNVNNIAQLKGAYSSSTATSSLGTVANPLDLTALNAVNVNLGNGIQLLGNNGILTLGVNGQYANTSTTGAVASSGLVGSDGSIAVGPGTPGGTSTLNLEPLFQTVGANASIASAAQLNIGALASRIQSTRGTTTSVSKTYGIAGANVQLTSPAIAGLNTSLQTAVNTTSSTLNNTVASTGFVNSLTSGITSSLNTAIQGLIPNSNLTGTTVQASISGLNLSAVTQPVLAQTYTSGPVTINPKTGSITIDLNTLQALNGQGPNTKLLSTQALQDIVTGAIKDILVTQIPAALNTAIVSALSNATLKVTVGAGVTLLGLNIETLNLNASVPLSNLIANGTNTPATVTATLTALNGGVSIPVNVLLPALAPVVTSITSNLGTLLSPTLNGLTTTLGTTLTAANTVLTPLVGLINQVVSITVNAQDSNGGFQDSRGNTQGSTSVHALQLAILPGANVATINLATSTANTTTIAPVAITSPTANQQFTVATSTTTRSIPVSGTGEPGATIAVDLGNGHTGTATVGTDGTWSTTVSGIGVGTVTASATQTFNGVAGTPVTQTFSVVAQQPLSISAPTASQQFTVVSSTATRSITVSGSATPGATIALDLGGGLTASTTAGSDGSWSTSVPGVGVGSYTISATQASGGVTSAPVTRPFTVVAGAALTVTAPAANTQYVVPGSTSTTTVTVTGTAQPGAAVTADLGGGLTGTATAAADGSYSIPVTGVGTGAYTVSVTQIVGGGTSAAITRPISVVAASPIVLQSPANGGVFTVAGPQATTPVTVTGTAQAGATVNVQIATGVTATVTAGLNGAWSANFTNVGVGAYTVSATQTVAGVTSAPVTSTFSVAAAPAVTITAPAAGSSTTVADPSSTIPVTVTGTAGNNASVTVSLGSGRTQTVTASGTGTWSAPFTGVPVGGYTISATQTVNGTTSSPVTSTYSIVAGAPVAISAPAAGAAIPVAGTGSTADIPFTGTAQPGASVTVSLGSGITGTATADGSGTWTIPIAGVPTGSYTVSATETIGGTTSPAVTQPLTVQVGAPVVISNPAAGATQTVVTGGRATVATSGTAQPGASVTVSLGAGLTATTTAGPTGSWSASIANVPVGDYVLSASQTINGGTSTPVTQAFHVAAATGLVITAPSSGTTFTVASGTGTHSTTVTGVGSALANTTVTLTSPTVDLGASGSQTVATPLGSWSATFSNLPVGTYTVNASQTIAGSTQNATPTTFSISAGAPIAITSPTSATPITVATPTSTQSVAISGTAQPGAGISVTVDSGTPLTTTADASGAWSVTDSGVGVGTHAIVATQTVNGTTSSANGGFTISAGAAFTLATPVDGSTVTVADASGTQNITVSGTGDTGASVAVTTGSTTQTAIVGLNGQWSTTFLALGVGAHTFGAIETVGVTTSPVLTSTVTISAGAPVTITAPPAGDTKVVASPTATTSETVTGTNAAGATVSVSLGAGLTQEATVTGTTWTTTFANLPVGSYTAAASQSLNGTVSAPATSSFSIAAGAPVTLTAPADGSKVTVATSGSTTTIPVSGTAQPGATVNVSLGAGLTATTTADATTGAWSTSVANVPVGLQTVSATQTINGTTSAAVTSTVDVIVGAPITIQTPTEGQDFPVADASSKTTVTVAGTGQPGASIALTVNGGAPIAITVRNSGSWSTTLANTPVGSYVLSAVQTVGGTQSDPATRDFTVQAGAAVTIATPTPDQTVVVPTATSTTDVTVTGTAEPGSTVMATTDSGQAGQATTGTDGKYSVTIPDVSVGADQTISVTQSIDGTTSATPTTVTISVAAASPVTVTNPAPGVDVTVSSQAATADVPFTGTAQADATVTVSLGGGLTATTKAGDDGTWGVTVHGVPVGDYTASVTQTIAGVVSTPVTQPLSVSVAAPVVISQPTNAHSFPVANTGDTVPVPVSGTAEPGATVTVKLDGGSATTVTADGTTGAWSTSFPDVGTGSHTLSATEATSDGSTTPALAVFTVDVAPAAVITSPTAGQTFQVAQGDTATVPVSGTGLPGAGISVQLDGQGAPQTTTVDQTGTWSVQFTGVGEGDHDVTATQSVAGDTQTSVSAGFTVETTTNPAAPVEITSPDQGTVLPDTNGDGFVDVPVSGTGQPGSTITVTTATGQTATTTVGDDGTWSVTLHHVPVGVIRLAVVQKTNGTVTGSDQVGISAEALVAPAIATPEAGQPVLVTSPTATADIPVTGTGEPGASIAVDLGGGLTGTATVGDDGKWGTTIHDVPVGDHTISVTESLTGVSLPAVTQDLTVQAGTGVAVSSPADGSSVTVASSTSTTSLPVSGTADPGALVSVTIDGGTPKTVNAATDGSWSVTFPGVATGDHTISASEELADGSTTPVTSTVTVAAAAKATITTPQAGQQIQVAPGSTTVVVVSGTGAPGASVKVLLGSASQTVPVDGTGAWTATFTQVGVGTHIASATQTVLGTTQDPVTVTFSVTATSNPVSAPTITSPSSGQIIRDTDGDGTFDVPVTGTGQPGSSITVDLGDAITRTTTVGDDGTWAVTVTSVPDGTRTVVATQTTGQTVTGSASVQVTGAAIAPITVTSPTPGQTVPGSTTGPTTVTVTGTAEPGATVSVSLDNGTAITTTADGSGAWSVDVPNVGRGDHTVAVSETLGAATSAPATVPFTVAPATSATGIAILSPTPNALLVDTDKDGSHPVTVTGTSAPNAPVSVRLDGTGAVQTTTADASGAWSVTFGAVADGDHTVVATQTVMGTETSTDPQSFSLDIIDPLTLARPAPGSTYAAGTNGLASVPVMGTADPDAVVTITLDGGRSVQVQAADDGTWSYTFTGVAPGTHTYVVTQTVGAFTSDPLATTFTVRKLAVNVGPGGDGNGNGNGNGNGTGHTGNGDGNGGGTNGNTSPAGTGSDQTFLGQALAYTGSTVFPWAVVGAAFLALGLGMLGASRGLSRIRARKR</sequence>
<evidence type="ECO:0000313" key="3">
    <source>
        <dbReference type="EMBL" id="RKR73136.1"/>
    </source>
</evidence>
<keyword evidence="2" id="KW-0472">Membrane</keyword>
<keyword evidence="2" id="KW-1133">Transmembrane helix</keyword>
<dbReference type="PROSITE" id="PS51318">
    <property type="entry name" value="TAT"/>
    <property type="match status" value="1"/>
</dbReference>
<name>A0A495IDQ4_9MICO</name>
<feature type="compositionally biased region" description="Low complexity" evidence="1">
    <location>
        <begin position="1795"/>
        <end position="1810"/>
    </location>
</feature>
<dbReference type="NCBIfam" id="NF033766">
    <property type="entry name" value="choice_anch_G"/>
    <property type="match status" value="1"/>
</dbReference>
<feature type="transmembrane region" description="Helical" evidence="2">
    <location>
        <begin position="21"/>
        <end position="41"/>
    </location>
</feature>
<feature type="transmembrane region" description="Helical" evidence="2">
    <location>
        <begin position="2956"/>
        <end position="2980"/>
    </location>
</feature>
<dbReference type="Proteomes" id="UP000280008">
    <property type="component" value="Unassembled WGS sequence"/>
</dbReference>
<dbReference type="OrthoDB" id="5097616at2"/>
<feature type="region of interest" description="Disordered" evidence="1">
    <location>
        <begin position="1787"/>
        <end position="1810"/>
    </location>
</feature>
<protein>
    <submittedName>
        <fullName evidence="3">Uncharacterized protein</fullName>
    </submittedName>
</protein>
<evidence type="ECO:0000313" key="4">
    <source>
        <dbReference type="Proteomes" id="UP000280008"/>
    </source>
</evidence>
<dbReference type="RefSeq" id="WP_121368040.1">
    <property type="nucleotide sequence ID" value="NZ_RBKS01000001.1"/>
</dbReference>
<dbReference type="NCBIfam" id="NF033510">
    <property type="entry name" value="Ca_tandemer"/>
    <property type="match status" value="7"/>
</dbReference>
<evidence type="ECO:0000256" key="1">
    <source>
        <dbReference type="SAM" id="MobiDB-lite"/>
    </source>
</evidence>
<dbReference type="InterPro" id="IPR006311">
    <property type="entry name" value="TAT_signal"/>
</dbReference>
<keyword evidence="2" id="KW-0812">Transmembrane</keyword>
<dbReference type="GO" id="GO:0005975">
    <property type="term" value="P:carbohydrate metabolic process"/>
    <property type="evidence" value="ECO:0007669"/>
    <property type="project" value="UniProtKB-ARBA"/>
</dbReference>
<organism evidence="3 4">
    <name type="scientific">Frondihabitans australicus</name>
    <dbReference type="NCBI Taxonomy" id="386892"/>
    <lineage>
        <taxon>Bacteria</taxon>
        <taxon>Bacillati</taxon>
        <taxon>Actinomycetota</taxon>
        <taxon>Actinomycetes</taxon>
        <taxon>Micrococcales</taxon>
        <taxon>Microbacteriaceae</taxon>
        <taxon>Frondihabitans</taxon>
    </lineage>
</organism>
<reference evidence="3 4" key="1">
    <citation type="submission" date="2018-10" db="EMBL/GenBank/DDBJ databases">
        <title>Sequencing the genomes of 1000 actinobacteria strains.</title>
        <authorList>
            <person name="Klenk H.-P."/>
        </authorList>
    </citation>
    <scope>NUCLEOTIDE SEQUENCE [LARGE SCALE GENOMIC DNA]</scope>
    <source>
        <strain evidence="3 4">DSM 17894</strain>
    </source>
</reference>
<feature type="compositionally biased region" description="Gly residues" evidence="1">
    <location>
        <begin position="2901"/>
        <end position="2930"/>
    </location>
</feature>
<dbReference type="EMBL" id="RBKS01000001">
    <property type="protein sequence ID" value="RKR73136.1"/>
    <property type="molecule type" value="Genomic_DNA"/>
</dbReference>
<feature type="region of interest" description="Disordered" evidence="1">
    <location>
        <begin position="2901"/>
        <end position="2939"/>
    </location>
</feature>